<dbReference type="GO" id="GO:0003677">
    <property type="term" value="F:DNA binding"/>
    <property type="evidence" value="ECO:0007669"/>
    <property type="project" value="InterPro"/>
</dbReference>
<dbReference type="PANTHER" id="PTHR40275:SF1">
    <property type="entry name" value="SSL7038 PROTEIN"/>
    <property type="match status" value="1"/>
</dbReference>
<accession>A0A0H3ZPX5</accession>
<proteinExistence type="predicted"/>
<dbReference type="NCBIfam" id="TIGR02684">
    <property type="entry name" value="dnstrm_HI1420"/>
    <property type="match status" value="1"/>
</dbReference>
<sequence length="111" mass="11590">MMNCSQASTAIDVIECALDDFDPAEYLDSPDAIQAYIDEAVGTGNPAFISDALGVVARAKGMSDLAKKTGLSRETLYRTLSSKGNPNLKTLLAIVGALGVSLNLGQKNLAL</sequence>
<dbReference type="EMBL" id="KP795572">
    <property type="protein sequence ID" value="AKN38270.1"/>
    <property type="molecule type" value="Genomic_DNA"/>
</dbReference>
<name>A0A0H3ZPX5_VIBSP</name>
<dbReference type="InterPro" id="IPR001387">
    <property type="entry name" value="Cro/C1-type_HTH"/>
</dbReference>
<dbReference type="PANTHER" id="PTHR40275">
    <property type="entry name" value="SSL7038 PROTEIN"/>
    <property type="match status" value="1"/>
</dbReference>
<dbReference type="InterPro" id="IPR014057">
    <property type="entry name" value="HI1420"/>
</dbReference>
<dbReference type="SUPFAM" id="SSF47413">
    <property type="entry name" value="lambda repressor-like DNA-binding domains"/>
    <property type="match status" value="1"/>
</dbReference>
<organism evidence="2">
    <name type="scientific">Vibrio splendidus</name>
    <dbReference type="NCBI Taxonomy" id="29497"/>
    <lineage>
        <taxon>Bacteria</taxon>
        <taxon>Pseudomonadati</taxon>
        <taxon>Pseudomonadota</taxon>
        <taxon>Gammaproteobacteria</taxon>
        <taxon>Vibrionales</taxon>
        <taxon>Vibrionaceae</taxon>
        <taxon>Vibrio</taxon>
    </lineage>
</organism>
<protein>
    <submittedName>
        <fullName evidence="2">Putative antitoxin</fullName>
    </submittedName>
</protein>
<dbReference type="Pfam" id="PF21716">
    <property type="entry name" value="dnstrm_HI1420"/>
    <property type="match status" value="1"/>
</dbReference>
<dbReference type="PROSITE" id="PS50943">
    <property type="entry name" value="HTH_CROC1"/>
    <property type="match status" value="1"/>
</dbReference>
<feature type="domain" description="HTH cro/C1-type" evidence="1">
    <location>
        <begin position="62"/>
        <end position="105"/>
    </location>
</feature>
<dbReference type="InterPro" id="IPR010982">
    <property type="entry name" value="Lambda_DNA-bd_dom_sf"/>
</dbReference>
<dbReference type="CDD" id="cd00093">
    <property type="entry name" value="HTH_XRE"/>
    <property type="match status" value="1"/>
</dbReference>
<evidence type="ECO:0000259" key="1">
    <source>
        <dbReference type="PROSITE" id="PS50943"/>
    </source>
</evidence>
<reference evidence="2" key="1">
    <citation type="journal article" date="2015" name="MBio">
        <title>Eco-Evolutionary Dynamics of Episomes among Ecologically Cohesive Bacterial Populations.</title>
        <authorList>
            <person name="Xue H."/>
            <person name="Cordero O.X."/>
            <person name="Camas F.M."/>
            <person name="Trimble W."/>
            <person name="Meyer F."/>
            <person name="Guglielmini J."/>
            <person name="Rocha E.P."/>
            <person name="Polz M.F."/>
        </authorList>
    </citation>
    <scope>NUCLEOTIDE SEQUENCE</scope>
    <source>
        <strain evidence="2">FF_145</strain>
    </source>
</reference>
<evidence type="ECO:0000313" key="2">
    <source>
        <dbReference type="EMBL" id="AKN38270.1"/>
    </source>
</evidence>
<dbReference type="AlphaFoldDB" id="A0A0H3ZPX5"/>
<dbReference type="Gene3D" id="1.10.260.40">
    <property type="entry name" value="lambda repressor-like DNA-binding domains"/>
    <property type="match status" value="1"/>
</dbReference>